<evidence type="ECO:0000256" key="13">
    <source>
        <dbReference type="ARBA" id="ARBA00023075"/>
    </source>
</evidence>
<dbReference type="GO" id="GO:0015990">
    <property type="term" value="P:electron transport coupled proton transport"/>
    <property type="evidence" value="ECO:0007669"/>
    <property type="project" value="TreeGrafter"/>
</dbReference>
<dbReference type="PANTHER" id="PTHR43507:SF20">
    <property type="entry name" value="NADH-UBIQUINONE OXIDOREDUCTASE CHAIN 4"/>
    <property type="match status" value="1"/>
</dbReference>
<dbReference type="EMBL" id="MH422968">
    <property type="protein sequence ID" value="AYV97238.1"/>
    <property type="molecule type" value="Genomic_DNA"/>
</dbReference>
<feature type="transmembrane region" description="Helical" evidence="17">
    <location>
        <begin position="214"/>
        <end position="232"/>
    </location>
</feature>
<protein>
    <recommendedName>
        <fullName evidence="5 17">NADH-ubiquinone oxidoreductase chain 4</fullName>
        <ecNumber evidence="4 17">7.1.1.2</ecNumber>
    </recommendedName>
</protein>
<evidence type="ECO:0000259" key="18">
    <source>
        <dbReference type="Pfam" id="PF00361"/>
    </source>
</evidence>
<dbReference type="PANTHER" id="PTHR43507">
    <property type="entry name" value="NADH-UBIQUINONE OXIDOREDUCTASE CHAIN 4"/>
    <property type="match status" value="1"/>
</dbReference>
<sequence>MMSILVFKIFFFFFLNKEKNNLKLCIESGLMIFFFIWIMKINKNDYFSNLMGGMGMDKISFYLLMLLIYVVIKMIMVSKDEFSKSSNSSKYGLLIISMFVILFFSLSVLSYLWFYFLFESSLFLLVYMIYGWGSYYERKEAGVYLLFFTLFCSLPFLYIMSKFMIEDSISLMSDLIKNSSYIDKMTFFLMMVIFLMKLPMIFFHVWLPKAHVEAPLSGSLILAGIMLKMGGYGMYRMFMLMKLSCSVNMMDYLYLSYMGGIFMSLVSLIQIDLKAMIAYSSVVHMASMIGGVSTMCVGGGKGGMMLMIGHGICSSFLFFMAMVIYWRVKSRNLYMNKGMMQMLLGMGSMWFMMNYSNMSGPFNLNFLGEIFLLVGMYWYDAKMIYLIILFMFVSVLFTLYMYSMVQGGKINHIFGGGSVKVNEVLLSYMFCLFMYLFVVEMASIMF</sequence>
<evidence type="ECO:0000256" key="14">
    <source>
        <dbReference type="ARBA" id="ARBA00023128"/>
    </source>
</evidence>
<geneLocation type="mitochondrion" evidence="20"/>
<dbReference type="AlphaFoldDB" id="A0A3G5BC64"/>
<reference evidence="20" key="2">
    <citation type="submission" date="2018-06" db="EMBL/GenBank/DDBJ databases">
        <authorList>
            <person name="Zheng B."/>
        </authorList>
    </citation>
    <scope>NUCLEOTIDE SEQUENCE</scope>
</reference>
<comment type="function">
    <text evidence="17">Core subunit of the mitochondrial membrane respiratory chain NADH dehydrogenase (Complex I) which catalyzes electron transfer from NADH through the respiratory chain, using ubiquinone as an electron acceptor. Essential for the catalytic activity and assembly of complex I.</text>
</comment>
<dbReference type="GO" id="GO:0031966">
    <property type="term" value="C:mitochondrial membrane"/>
    <property type="evidence" value="ECO:0007669"/>
    <property type="project" value="UniProtKB-SubCell"/>
</dbReference>
<dbReference type="EC" id="7.1.1.2" evidence="4 17"/>
<evidence type="ECO:0000256" key="12">
    <source>
        <dbReference type="ARBA" id="ARBA00023027"/>
    </source>
</evidence>
<feature type="transmembrane region" description="Helical" evidence="17">
    <location>
        <begin position="112"/>
        <end position="130"/>
    </location>
</feature>
<evidence type="ECO:0000256" key="15">
    <source>
        <dbReference type="ARBA" id="ARBA00023136"/>
    </source>
</evidence>
<evidence type="ECO:0000256" key="5">
    <source>
        <dbReference type="ARBA" id="ARBA00021006"/>
    </source>
</evidence>
<feature type="transmembrane region" description="Helical" evidence="17">
    <location>
        <begin position="362"/>
        <end position="379"/>
    </location>
</feature>
<keyword evidence="7 17" id="KW-0679">Respiratory chain</keyword>
<keyword evidence="14 17" id="KW-0496">Mitochondrion</keyword>
<keyword evidence="6 17" id="KW-0813">Transport</keyword>
<evidence type="ECO:0000313" key="20">
    <source>
        <dbReference type="EMBL" id="AYV97238.1"/>
    </source>
</evidence>
<feature type="transmembrane region" description="Helical" evidence="17">
    <location>
        <begin position="306"/>
        <end position="326"/>
    </location>
</feature>
<dbReference type="GO" id="GO:0003954">
    <property type="term" value="F:NADH dehydrogenase activity"/>
    <property type="evidence" value="ECO:0007669"/>
    <property type="project" value="TreeGrafter"/>
</dbReference>
<feature type="domain" description="NADH:quinone oxidoreductase/Mrp antiporter transmembrane" evidence="18">
    <location>
        <begin position="112"/>
        <end position="395"/>
    </location>
</feature>
<keyword evidence="11 17" id="KW-1133">Transmembrane helix</keyword>
<dbReference type="InterPro" id="IPR000260">
    <property type="entry name" value="NADH4_N"/>
</dbReference>
<keyword evidence="9" id="KW-1278">Translocase</keyword>
<evidence type="ECO:0000256" key="2">
    <source>
        <dbReference type="ARBA" id="ARBA00004225"/>
    </source>
</evidence>
<evidence type="ECO:0000259" key="19">
    <source>
        <dbReference type="Pfam" id="PF01059"/>
    </source>
</evidence>
<feature type="transmembrane region" description="Helical" evidence="17">
    <location>
        <begin position="252"/>
        <end position="269"/>
    </location>
</feature>
<accession>A0A3G5BC64</accession>
<evidence type="ECO:0000256" key="16">
    <source>
        <dbReference type="ARBA" id="ARBA00049551"/>
    </source>
</evidence>
<comment type="function">
    <text evidence="1">Core subunit of the mitochondrial membrane respiratory chain NADH dehydrogenase (Complex I) that is believed to belong to the minimal assembly required for catalysis. Complex I functions in the transfer of electrons from NADH to the respiratory chain. The immediate electron acceptor for the enzyme is believed to be ubiquinone.</text>
</comment>
<dbReference type="InterPro" id="IPR003918">
    <property type="entry name" value="NADH_UbQ_OxRdtase"/>
</dbReference>
<dbReference type="Pfam" id="PF00361">
    <property type="entry name" value="Proton_antipo_M"/>
    <property type="match status" value="1"/>
</dbReference>
<proteinExistence type="inferred from homology"/>
<evidence type="ECO:0000256" key="3">
    <source>
        <dbReference type="ARBA" id="ARBA00009025"/>
    </source>
</evidence>
<dbReference type="GO" id="GO:0008137">
    <property type="term" value="F:NADH dehydrogenase (ubiquinone) activity"/>
    <property type="evidence" value="ECO:0007669"/>
    <property type="project" value="UniProtKB-UniRule"/>
</dbReference>
<dbReference type="GO" id="GO:0042773">
    <property type="term" value="P:ATP synthesis coupled electron transport"/>
    <property type="evidence" value="ECO:0007669"/>
    <property type="project" value="InterPro"/>
</dbReference>
<feature type="domain" description="NADH:ubiquinone oxidoreductase chain 4 N-terminal" evidence="19">
    <location>
        <begin position="1"/>
        <end position="104"/>
    </location>
</feature>
<comment type="catalytic activity">
    <reaction evidence="16 17">
        <text>a ubiquinone + NADH + 5 H(+)(in) = a ubiquinol + NAD(+) + 4 H(+)(out)</text>
        <dbReference type="Rhea" id="RHEA:29091"/>
        <dbReference type="Rhea" id="RHEA-COMP:9565"/>
        <dbReference type="Rhea" id="RHEA-COMP:9566"/>
        <dbReference type="ChEBI" id="CHEBI:15378"/>
        <dbReference type="ChEBI" id="CHEBI:16389"/>
        <dbReference type="ChEBI" id="CHEBI:17976"/>
        <dbReference type="ChEBI" id="CHEBI:57540"/>
        <dbReference type="ChEBI" id="CHEBI:57945"/>
        <dbReference type="EC" id="7.1.1.2"/>
    </reaction>
</comment>
<keyword evidence="10 17" id="KW-0249">Electron transport</keyword>
<reference evidence="20" key="1">
    <citation type="journal article" date="2018" name="Int. J. Biol. Macromol.">
        <title>The first two mitochondrial genomes of wood wasps (Hymenoptera: Symphyta): Novel gene rearrangements and higher-level phylogeny of the basal hymenopterans.</title>
        <authorList>
            <person name="Ma Y."/>
            <person name="Zheng B.Y."/>
            <person name="Zhu J.C."/>
            <person name="van Achterberg C."/>
            <person name="Tang P."/>
            <person name="Chen X.X."/>
        </authorList>
    </citation>
    <scope>NUCLEOTIDE SEQUENCE</scope>
</reference>
<feature type="transmembrane region" description="Helical" evidence="17">
    <location>
        <begin position="142"/>
        <end position="165"/>
    </location>
</feature>
<evidence type="ECO:0000256" key="17">
    <source>
        <dbReference type="RuleBase" id="RU003297"/>
    </source>
</evidence>
<evidence type="ECO:0000256" key="10">
    <source>
        <dbReference type="ARBA" id="ARBA00022982"/>
    </source>
</evidence>
<dbReference type="PRINTS" id="PR01437">
    <property type="entry name" value="NUOXDRDTASE4"/>
</dbReference>
<keyword evidence="13 17" id="KW-0830">Ubiquinone</keyword>
<keyword evidence="15 17" id="KW-0472">Membrane</keyword>
<evidence type="ECO:0000256" key="1">
    <source>
        <dbReference type="ARBA" id="ARBA00003257"/>
    </source>
</evidence>
<dbReference type="InterPro" id="IPR001750">
    <property type="entry name" value="ND/Mrp_TM"/>
</dbReference>
<evidence type="ECO:0000256" key="8">
    <source>
        <dbReference type="ARBA" id="ARBA00022692"/>
    </source>
</evidence>
<evidence type="ECO:0000256" key="6">
    <source>
        <dbReference type="ARBA" id="ARBA00022448"/>
    </source>
</evidence>
<feature type="transmembrane region" description="Helical" evidence="17">
    <location>
        <begin position="185"/>
        <end position="207"/>
    </location>
</feature>
<keyword evidence="8 17" id="KW-0812">Transmembrane</keyword>
<organism evidence="20">
    <name type="scientific">Tremex columba</name>
    <name type="common">Pigeon horntail wasp</name>
    <name type="synonym">Sirex columba</name>
    <dbReference type="NCBI Taxonomy" id="222809"/>
    <lineage>
        <taxon>Eukaryota</taxon>
        <taxon>Metazoa</taxon>
        <taxon>Ecdysozoa</taxon>
        <taxon>Arthropoda</taxon>
        <taxon>Hexapoda</taxon>
        <taxon>Insecta</taxon>
        <taxon>Pterygota</taxon>
        <taxon>Neoptera</taxon>
        <taxon>Endopterygota</taxon>
        <taxon>Hymenoptera</taxon>
        <taxon>Siricoidea</taxon>
        <taxon>Siricidae</taxon>
        <taxon>Tremex</taxon>
    </lineage>
</organism>
<evidence type="ECO:0000256" key="9">
    <source>
        <dbReference type="ARBA" id="ARBA00022967"/>
    </source>
</evidence>
<comment type="subcellular location">
    <subcellularLocation>
        <location evidence="2 17">Mitochondrion membrane</location>
        <topology evidence="2 17">Multi-pass membrane protein</topology>
    </subcellularLocation>
</comment>
<evidence type="ECO:0000256" key="7">
    <source>
        <dbReference type="ARBA" id="ARBA00022660"/>
    </source>
</evidence>
<keyword evidence="12 17" id="KW-0520">NAD</keyword>
<dbReference type="Pfam" id="PF01059">
    <property type="entry name" value="Oxidored_q5_N"/>
    <property type="match status" value="1"/>
</dbReference>
<evidence type="ECO:0000256" key="4">
    <source>
        <dbReference type="ARBA" id="ARBA00012944"/>
    </source>
</evidence>
<feature type="transmembrane region" description="Helical" evidence="17">
    <location>
        <begin position="21"/>
        <end position="39"/>
    </location>
</feature>
<feature type="transmembrane region" description="Helical" evidence="17">
    <location>
        <begin position="276"/>
        <end position="300"/>
    </location>
</feature>
<comment type="similarity">
    <text evidence="3 17">Belongs to the complex I subunit 4 family.</text>
</comment>
<name>A0A3G5BC64_TRECO</name>
<feature type="transmembrane region" description="Helical" evidence="17">
    <location>
        <begin position="89"/>
        <end position="106"/>
    </location>
</feature>
<gene>
    <name evidence="20" type="primary">nad4</name>
</gene>
<feature type="transmembrane region" description="Helical" evidence="17">
    <location>
        <begin position="384"/>
        <end position="405"/>
    </location>
</feature>
<feature type="transmembrane region" description="Helical" evidence="17">
    <location>
        <begin position="59"/>
        <end position="77"/>
    </location>
</feature>
<dbReference type="GO" id="GO:0048039">
    <property type="term" value="F:ubiquinone binding"/>
    <property type="evidence" value="ECO:0007669"/>
    <property type="project" value="TreeGrafter"/>
</dbReference>
<feature type="transmembrane region" description="Helical" evidence="17">
    <location>
        <begin position="425"/>
        <end position="445"/>
    </location>
</feature>
<evidence type="ECO:0000256" key="11">
    <source>
        <dbReference type="ARBA" id="ARBA00022989"/>
    </source>
</evidence>